<proteinExistence type="predicted"/>
<keyword evidence="2" id="KW-1185">Reference proteome</keyword>
<gene>
    <name evidence="1" type="ORF">PoB_003830000</name>
</gene>
<evidence type="ECO:0000313" key="2">
    <source>
        <dbReference type="Proteomes" id="UP000735302"/>
    </source>
</evidence>
<comment type="caution">
    <text evidence="1">The sequence shown here is derived from an EMBL/GenBank/DDBJ whole genome shotgun (WGS) entry which is preliminary data.</text>
</comment>
<protein>
    <submittedName>
        <fullName evidence="1">Uncharacterized protein</fullName>
    </submittedName>
</protein>
<name>A0AAV4AX24_9GAST</name>
<accession>A0AAV4AX24</accession>
<dbReference type="Proteomes" id="UP000735302">
    <property type="component" value="Unassembled WGS sequence"/>
</dbReference>
<dbReference type="AlphaFoldDB" id="A0AAV4AX24"/>
<organism evidence="1 2">
    <name type="scientific">Plakobranchus ocellatus</name>
    <dbReference type="NCBI Taxonomy" id="259542"/>
    <lineage>
        <taxon>Eukaryota</taxon>
        <taxon>Metazoa</taxon>
        <taxon>Spiralia</taxon>
        <taxon>Lophotrochozoa</taxon>
        <taxon>Mollusca</taxon>
        <taxon>Gastropoda</taxon>
        <taxon>Heterobranchia</taxon>
        <taxon>Euthyneura</taxon>
        <taxon>Panpulmonata</taxon>
        <taxon>Sacoglossa</taxon>
        <taxon>Placobranchoidea</taxon>
        <taxon>Plakobranchidae</taxon>
        <taxon>Plakobranchus</taxon>
    </lineage>
</organism>
<reference evidence="1 2" key="1">
    <citation type="journal article" date="2021" name="Elife">
        <title>Chloroplast acquisition without the gene transfer in kleptoplastic sea slugs, Plakobranchus ocellatus.</title>
        <authorList>
            <person name="Maeda T."/>
            <person name="Takahashi S."/>
            <person name="Yoshida T."/>
            <person name="Shimamura S."/>
            <person name="Takaki Y."/>
            <person name="Nagai Y."/>
            <person name="Toyoda A."/>
            <person name="Suzuki Y."/>
            <person name="Arimoto A."/>
            <person name="Ishii H."/>
            <person name="Satoh N."/>
            <person name="Nishiyama T."/>
            <person name="Hasebe M."/>
            <person name="Maruyama T."/>
            <person name="Minagawa J."/>
            <person name="Obokata J."/>
            <person name="Shigenobu S."/>
        </authorList>
    </citation>
    <scope>NUCLEOTIDE SEQUENCE [LARGE SCALE GENOMIC DNA]</scope>
</reference>
<sequence>MIKLEVKWWNKSINNPCKTEKGNRQARDLCQYTVLCAEWRSHRMALGGQARDPCQYTVLCSEWRSHRVALGGQARDLCQYTVFAQSGVLIVWP</sequence>
<dbReference type="EMBL" id="BLXT01004333">
    <property type="protein sequence ID" value="GFO11795.1"/>
    <property type="molecule type" value="Genomic_DNA"/>
</dbReference>
<evidence type="ECO:0000313" key="1">
    <source>
        <dbReference type="EMBL" id="GFO11795.1"/>
    </source>
</evidence>